<dbReference type="HOGENOM" id="CLU_1364849_0_0_5"/>
<accession>Q2W124</accession>
<evidence type="ECO:0000313" key="1">
    <source>
        <dbReference type="EMBL" id="BAE52451.1"/>
    </source>
</evidence>
<evidence type="ECO:0000313" key="2">
    <source>
        <dbReference type="Proteomes" id="UP000007058"/>
    </source>
</evidence>
<dbReference type="Proteomes" id="UP000007058">
    <property type="component" value="Chromosome"/>
</dbReference>
<protein>
    <submittedName>
        <fullName evidence="1">Uncharacterized protein</fullName>
    </submittedName>
</protein>
<dbReference type="KEGG" id="mag:amb3647"/>
<sequence>MRGMLNLSDWKRLFLGWRRTTWKFPLAFGVSNFRFRPSACCGLKALRYLFWPVCAISTAVIGKLALKGTFSPFKVRTVSFAHFVVAFRLTSTYGLSCRLIPNKGAYHPPFATCPEKSFAIVFYVTLSKALRVQHAIFSLIQFVRIAVNPKYWIRSSSKDSLERVRAIKANCFAGGLCFVVVYLEPIRVQVIFNQEIDEIC</sequence>
<gene>
    <name evidence="1" type="ordered locus">amb3647</name>
</gene>
<organism evidence="1 2">
    <name type="scientific">Paramagnetospirillum magneticum (strain ATCC 700264 / AMB-1)</name>
    <name type="common">Magnetospirillum magneticum</name>
    <dbReference type="NCBI Taxonomy" id="342108"/>
    <lineage>
        <taxon>Bacteria</taxon>
        <taxon>Pseudomonadati</taxon>
        <taxon>Pseudomonadota</taxon>
        <taxon>Alphaproteobacteria</taxon>
        <taxon>Rhodospirillales</taxon>
        <taxon>Magnetospirillaceae</taxon>
        <taxon>Paramagnetospirillum</taxon>
    </lineage>
</organism>
<reference evidence="1 2" key="1">
    <citation type="journal article" date="2005" name="DNA Res.">
        <title>Complete genome sequence of the facultative anaerobic magnetotactic bacterium Magnetospirillum sp. strain AMB-1.</title>
        <authorList>
            <person name="Matsunaga T."/>
            <person name="Okamura Y."/>
            <person name="Fukuda Y."/>
            <person name="Wahyudi A.T."/>
            <person name="Murase Y."/>
            <person name="Takeyama H."/>
        </authorList>
    </citation>
    <scope>NUCLEOTIDE SEQUENCE [LARGE SCALE GENOMIC DNA]</scope>
    <source>
        <strain evidence="2">ATCC 700264 / AMB-1</strain>
    </source>
</reference>
<dbReference type="AlphaFoldDB" id="Q2W124"/>
<keyword evidence="2" id="KW-1185">Reference proteome</keyword>
<dbReference type="EMBL" id="AP007255">
    <property type="protein sequence ID" value="BAE52451.1"/>
    <property type="molecule type" value="Genomic_DNA"/>
</dbReference>
<name>Q2W124_PARM1</name>
<proteinExistence type="predicted"/>